<proteinExistence type="predicted"/>
<reference evidence="1" key="2">
    <citation type="journal article" date="2015" name="Data Brief">
        <title>Shoot transcriptome of the giant reed, Arundo donax.</title>
        <authorList>
            <person name="Barrero R.A."/>
            <person name="Guerrero F.D."/>
            <person name="Moolhuijzen P."/>
            <person name="Goolsby J.A."/>
            <person name="Tidwell J."/>
            <person name="Bellgard S.E."/>
            <person name="Bellgard M.I."/>
        </authorList>
    </citation>
    <scope>NUCLEOTIDE SEQUENCE</scope>
    <source>
        <tissue evidence="1">Shoot tissue taken approximately 20 cm above the soil surface</tissue>
    </source>
</reference>
<sequence length="35" mass="3784">MATGKSQQIKEQTSISLNGIIKLAVGCWFGWMASV</sequence>
<evidence type="ECO:0000313" key="1">
    <source>
        <dbReference type="EMBL" id="JAD26961.1"/>
    </source>
</evidence>
<dbReference type="AlphaFoldDB" id="A0A0A8YKU1"/>
<protein>
    <submittedName>
        <fullName evidence="1">Uncharacterized protein</fullName>
    </submittedName>
</protein>
<name>A0A0A8YKU1_ARUDO</name>
<accession>A0A0A8YKU1</accession>
<reference evidence="1" key="1">
    <citation type="submission" date="2014-09" db="EMBL/GenBank/DDBJ databases">
        <authorList>
            <person name="Magalhaes I.L.F."/>
            <person name="Oliveira U."/>
            <person name="Santos F.R."/>
            <person name="Vidigal T.H.D.A."/>
            <person name="Brescovit A.D."/>
            <person name="Santos A.J."/>
        </authorList>
    </citation>
    <scope>NUCLEOTIDE SEQUENCE</scope>
    <source>
        <tissue evidence="1">Shoot tissue taken approximately 20 cm above the soil surface</tissue>
    </source>
</reference>
<dbReference type="EMBL" id="GBRH01270934">
    <property type="protein sequence ID" value="JAD26961.1"/>
    <property type="molecule type" value="Transcribed_RNA"/>
</dbReference>
<organism evidence="1">
    <name type="scientific">Arundo donax</name>
    <name type="common">Giant reed</name>
    <name type="synonym">Donax arundinaceus</name>
    <dbReference type="NCBI Taxonomy" id="35708"/>
    <lineage>
        <taxon>Eukaryota</taxon>
        <taxon>Viridiplantae</taxon>
        <taxon>Streptophyta</taxon>
        <taxon>Embryophyta</taxon>
        <taxon>Tracheophyta</taxon>
        <taxon>Spermatophyta</taxon>
        <taxon>Magnoliopsida</taxon>
        <taxon>Liliopsida</taxon>
        <taxon>Poales</taxon>
        <taxon>Poaceae</taxon>
        <taxon>PACMAD clade</taxon>
        <taxon>Arundinoideae</taxon>
        <taxon>Arundineae</taxon>
        <taxon>Arundo</taxon>
    </lineage>
</organism>